<dbReference type="InterPro" id="IPR004871">
    <property type="entry name" value="RSE1/DDB1/CPSF1_C"/>
</dbReference>
<dbReference type="InterPro" id="IPR015943">
    <property type="entry name" value="WD40/YVTN_repeat-like_dom_sf"/>
</dbReference>
<dbReference type="Pfam" id="PF23726">
    <property type="entry name" value="Beta-prop_RSE1_2nd"/>
    <property type="match status" value="1"/>
</dbReference>
<evidence type="ECO:0000313" key="10">
    <source>
        <dbReference type="Proteomes" id="UP000076761"/>
    </source>
</evidence>
<proteinExistence type="inferred from homology"/>
<evidence type="ECO:0000256" key="3">
    <source>
        <dbReference type="ARBA" id="ARBA00014577"/>
    </source>
</evidence>
<dbReference type="Pfam" id="PF10433">
    <property type="entry name" value="Beta-prop_RSE1_1st"/>
    <property type="match status" value="1"/>
</dbReference>
<feature type="region of interest" description="Disordered" evidence="5">
    <location>
        <begin position="414"/>
        <end position="434"/>
    </location>
</feature>
<feature type="domain" description="RSE1/DDB1/CPSF1 first beta-propeller" evidence="7">
    <location>
        <begin position="21"/>
        <end position="394"/>
    </location>
</feature>
<dbReference type="PROSITE" id="PS51257">
    <property type="entry name" value="PROKAR_LIPOPROTEIN"/>
    <property type="match status" value="1"/>
</dbReference>
<evidence type="ECO:0000256" key="1">
    <source>
        <dbReference type="ARBA" id="ARBA00004123"/>
    </source>
</evidence>
<dbReference type="EMBL" id="KV425556">
    <property type="protein sequence ID" value="KZT28894.1"/>
    <property type="molecule type" value="Genomic_DNA"/>
</dbReference>
<feature type="compositionally biased region" description="Basic and acidic residues" evidence="5">
    <location>
        <begin position="283"/>
        <end position="302"/>
    </location>
</feature>
<evidence type="ECO:0000256" key="5">
    <source>
        <dbReference type="SAM" id="MobiDB-lite"/>
    </source>
</evidence>
<dbReference type="InterPro" id="IPR011047">
    <property type="entry name" value="Quinoprotein_ADH-like_sf"/>
</dbReference>
<reference evidence="9 10" key="1">
    <citation type="journal article" date="2016" name="Mol. Biol. Evol.">
        <title>Comparative Genomics of Early-Diverging Mushroom-Forming Fungi Provides Insights into the Origins of Lignocellulose Decay Capabilities.</title>
        <authorList>
            <person name="Nagy L.G."/>
            <person name="Riley R."/>
            <person name="Tritt A."/>
            <person name="Adam C."/>
            <person name="Daum C."/>
            <person name="Floudas D."/>
            <person name="Sun H."/>
            <person name="Yadav J.S."/>
            <person name="Pangilinan J."/>
            <person name="Larsson K.H."/>
            <person name="Matsuura K."/>
            <person name="Barry K."/>
            <person name="Labutti K."/>
            <person name="Kuo R."/>
            <person name="Ohm R.A."/>
            <person name="Bhattacharya S.S."/>
            <person name="Shirouzu T."/>
            <person name="Yoshinaga Y."/>
            <person name="Martin F.M."/>
            <person name="Grigoriev I.V."/>
            <person name="Hibbett D.S."/>
        </authorList>
    </citation>
    <scope>NUCLEOTIDE SEQUENCE [LARGE SCALE GENOMIC DNA]</scope>
    <source>
        <strain evidence="9 10">HHB14362 ss-1</strain>
    </source>
</reference>
<protein>
    <recommendedName>
        <fullName evidence="3">DNA damage-binding protein 1</fullName>
    </recommendedName>
</protein>
<evidence type="ECO:0000256" key="4">
    <source>
        <dbReference type="ARBA" id="ARBA00023242"/>
    </source>
</evidence>
<dbReference type="InterPro" id="IPR050358">
    <property type="entry name" value="RSE1/DDB1/CFT1"/>
</dbReference>
<dbReference type="Proteomes" id="UP000076761">
    <property type="component" value="Unassembled WGS sequence"/>
</dbReference>
<feature type="compositionally biased region" description="Basic residues" evidence="5">
    <location>
        <begin position="273"/>
        <end position="282"/>
    </location>
</feature>
<dbReference type="SUPFAM" id="SSF69322">
    <property type="entry name" value="Tricorn protease domain 2"/>
    <property type="match status" value="1"/>
</dbReference>
<dbReference type="STRING" id="1314782.A0A165UYN3"/>
<evidence type="ECO:0000259" key="6">
    <source>
        <dbReference type="Pfam" id="PF03178"/>
    </source>
</evidence>
<dbReference type="SUPFAM" id="SSF50998">
    <property type="entry name" value="Quinoprotein alcohol dehydrogenase-like"/>
    <property type="match status" value="1"/>
</dbReference>
<dbReference type="InParanoid" id="A0A165UYN3"/>
<dbReference type="Pfam" id="PF03178">
    <property type="entry name" value="CPSF_A"/>
    <property type="match status" value="1"/>
</dbReference>
<feature type="region of interest" description="Disordered" evidence="5">
    <location>
        <begin position="272"/>
        <end position="305"/>
    </location>
</feature>
<dbReference type="PANTHER" id="PTHR10644">
    <property type="entry name" value="DNA REPAIR/RNA PROCESSING CPSF FAMILY"/>
    <property type="match status" value="1"/>
</dbReference>
<feature type="domain" description="RSE1/DDB1/CPSF1 second beta-propeller" evidence="8">
    <location>
        <begin position="500"/>
        <end position="850"/>
    </location>
</feature>
<organism evidence="9 10">
    <name type="scientific">Neolentinus lepideus HHB14362 ss-1</name>
    <dbReference type="NCBI Taxonomy" id="1314782"/>
    <lineage>
        <taxon>Eukaryota</taxon>
        <taxon>Fungi</taxon>
        <taxon>Dikarya</taxon>
        <taxon>Basidiomycota</taxon>
        <taxon>Agaricomycotina</taxon>
        <taxon>Agaricomycetes</taxon>
        <taxon>Gloeophyllales</taxon>
        <taxon>Gloeophyllaceae</taxon>
        <taxon>Neolentinus</taxon>
    </lineage>
</organism>
<comment type="similarity">
    <text evidence="2">Belongs to the DDB1 family.</text>
</comment>
<dbReference type="Gene3D" id="2.130.10.10">
    <property type="entry name" value="YVTN repeat-like/Quinoprotein amine dehydrogenase"/>
    <property type="match status" value="3"/>
</dbReference>
<dbReference type="GO" id="GO:0005634">
    <property type="term" value="C:nucleus"/>
    <property type="evidence" value="ECO:0007669"/>
    <property type="project" value="UniProtKB-SubCell"/>
</dbReference>
<gene>
    <name evidence="9" type="ORF">NEOLEDRAFT_1239376</name>
</gene>
<evidence type="ECO:0000313" key="9">
    <source>
        <dbReference type="EMBL" id="KZT28894.1"/>
    </source>
</evidence>
<keyword evidence="4" id="KW-0539">Nucleus</keyword>
<dbReference type="InterPro" id="IPR058543">
    <property type="entry name" value="Beta-prop_RSE1/DDB1/CPSF1_2nd"/>
</dbReference>
<dbReference type="OrthoDB" id="433457at2759"/>
<accession>A0A165UYN3</accession>
<evidence type="ECO:0000256" key="2">
    <source>
        <dbReference type="ARBA" id="ARBA00007453"/>
    </source>
</evidence>
<comment type="subcellular location">
    <subcellularLocation>
        <location evidence="1">Nucleus</location>
    </subcellularLocation>
</comment>
<keyword evidence="10" id="KW-1185">Reference proteome</keyword>
<sequence length="1267" mass="138270">MRVVTTFHPPSSVVASVGCRLSTDIEHLVLAKPDRIEVHSLHEDGPRHECSLEIWGRVLAVKELPRYGSTYSNVIVLTDHPDPRLYVLSLSTSSAGQAELRVDKSLTLSERFATVQETFTDVLVHPEGQVAVATCYAGKLKVVSFDNGTYQSDFDAQFPELNLLSMCFLPTSSDTHCLALLAVTHEGKLQLLSRDVSLSDYEIFSTPSTLLPATTLSSSTFLTIDPPPILIPIPPSPNHESGTEEGFGGGVLVVGGRKVLFYELASQDLQDRHKGKRRRLEGKKRSENKSEKERAREVEKARERKRRKPRAAVEWPWSEVTAWCNVDEEGRRVLLGDRFGRLALLSVDTEQSTLILLPLGQTSPPKSLTYLTSQTLFLGSHFGDSQLLRIHTSPISSVDTDTLPIPPKIPSISPSELLSATRTSGKKGKGKAEEGDVSGYVVRTKGGFVEEMMNWTNVAPILDAVLVDLEDSGQTTIVTCSGGRNTGSLKVIRNGADFNEVAALRGLGNVTGVWPLRSRFADSLHSHILVTTPIGTHILRVDDSETFTHLSSSTSGFITDTRTLAVANVARRTRKNGQSGSSYTDSAFVVQVTPAKVALLEFDEALQTFSATGELWTPQFEGPTGRYSEIVAASVNASQVVLGLNGGKVVVLNLGEDNRFNLAGHRSFEAGAEIAAISCLPMDSSKYYATQVAVAFWDTNEVKILSITSAQSYLTPVCTTGSLPSLPRSLLLHNFSLSSSATREWQDLSHLLVGLADGTALAYVYKDATLSEKRVFSFGSGPVTLTPCKVDGKRGVFACASRAGVVFWDKGRLQTAPMLVKGVVAMAPLNTDYFRSSIVLATNSGLTIGDMGHLDKMHIRSFVFGLDNPYRIVHHAMSKVFAVACTRTEPRRVGDFTREWGVLKLMDDATFEVLAEFECDAEEQITSLEIYDNDIIQQPCFCVGTVNLRDEKEPTSGRLLLLCSDVGSERVASNRSLYLAAASQIKGCISALAKTGDMIAAAVNSAVVLYRLEPSTTGILTHDLEYVNEWNHDYVLSSIVPGLNGLVISDAISSVSILDVKDSKLQRRAKDYSPLWPVAIQAMDDKSVIAANVDCNLYTFSLQREQQGRMVLQKDGAFHLGDLVNKFIPGSLSSSTESSGEIPIEPRQLFFTASGRIGMVFEMGNELSLHMTGLERNMASVLLGSGGVSHSDWRTPVIPRSRVNMPQLSYGFLDGDFLEQYLAFSRDPSPSSKQVIKKIMSGTVEAETLKLTASEIDHILEKLQSMH</sequence>
<evidence type="ECO:0000259" key="7">
    <source>
        <dbReference type="Pfam" id="PF10433"/>
    </source>
</evidence>
<dbReference type="InterPro" id="IPR018846">
    <property type="entry name" value="Beta-prop_RSE1/DDB1/CPSF1_1st"/>
</dbReference>
<dbReference type="Gene3D" id="1.10.150.910">
    <property type="match status" value="1"/>
</dbReference>
<dbReference type="GO" id="GO:0003676">
    <property type="term" value="F:nucleic acid binding"/>
    <property type="evidence" value="ECO:0007669"/>
    <property type="project" value="InterPro"/>
</dbReference>
<feature type="domain" description="RSE1/DDB1/CPSF1 C-terminal" evidence="6">
    <location>
        <begin position="903"/>
        <end position="1222"/>
    </location>
</feature>
<name>A0A165UYN3_9AGAM</name>
<evidence type="ECO:0000259" key="8">
    <source>
        <dbReference type="Pfam" id="PF23726"/>
    </source>
</evidence>
<dbReference type="FunCoup" id="A0A165UYN3">
    <property type="interactions" value="791"/>
</dbReference>
<dbReference type="AlphaFoldDB" id="A0A165UYN3"/>